<reference evidence="1 2" key="1">
    <citation type="journal article" date="2016" name="Sci. Rep.">
        <title>Penicillium arizonense, a new, genome sequenced fungal species, reveals a high chemical diversity in secreted metabolites.</title>
        <authorList>
            <person name="Grijseels S."/>
            <person name="Nielsen J.C."/>
            <person name="Randelovic M."/>
            <person name="Nielsen J."/>
            <person name="Nielsen K.F."/>
            <person name="Workman M."/>
            <person name="Frisvad J.C."/>
        </authorList>
    </citation>
    <scope>NUCLEOTIDE SEQUENCE [LARGE SCALE GENOMIC DNA]</scope>
    <source>
        <strain evidence="1 2">CBS 141311</strain>
    </source>
</reference>
<organism evidence="1 2">
    <name type="scientific">Penicillium arizonense</name>
    <dbReference type="NCBI Taxonomy" id="1835702"/>
    <lineage>
        <taxon>Eukaryota</taxon>
        <taxon>Fungi</taxon>
        <taxon>Dikarya</taxon>
        <taxon>Ascomycota</taxon>
        <taxon>Pezizomycotina</taxon>
        <taxon>Eurotiomycetes</taxon>
        <taxon>Eurotiomycetidae</taxon>
        <taxon>Eurotiales</taxon>
        <taxon>Aspergillaceae</taxon>
        <taxon>Penicillium</taxon>
    </lineage>
</organism>
<protein>
    <recommendedName>
        <fullName evidence="3">Aminoglycoside phosphotransferase domain-containing protein</fullName>
    </recommendedName>
</protein>
<gene>
    <name evidence="1" type="ORF">PENARI_c011G04665</name>
</gene>
<dbReference type="AlphaFoldDB" id="A0A1F5LGI2"/>
<dbReference type="RefSeq" id="XP_022487618.1">
    <property type="nucleotide sequence ID" value="XM_022632578.1"/>
</dbReference>
<evidence type="ECO:0000313" key="1">
    <source>
        <dbReference type="EMBL" id="OGE52176.1"/>
    </source>
</evidence>
<accession>A0A1F5LGI2</accession>
<evidence type="ECO:0000313" key="2">
    <source>
        <dbReference type="Proteomes" id="UP000177622"/>
    </source>
</evidence>
<name>A0A1F5LGI2_PENAI</name>
<comment type="caution">
    <text evidence="1">The sequence shown here is derived from an EMBL/GenBank/DDBJ whole genome shotgun (WGS) entry which is preliminary data.</text>
</comment>
<dbReference type="GeneID" id="34577312"/>
<dbReference type="EMBL" id="LXJU01000011">
    <property type="protein sequence ID" value="OGE52176.1"/>
    <property type="molecule type" value="Genomic_DNA"/>
</dbReference>
<dbReference type="OrthoDB" id="2906425at2759"/>
<evidence type="ECO:0008006" key="3">
    <source>
        <dbReference type="Google" id="ProtNLM"/>
    </source>
</evidence>
<proteinExistence type="predicted"/>
<sequence length="125" mass="14345">MRTLKRLTFTLTQNTLCYFRLEFLLQLWSTAAPSVPEQTCLYSAWLMETLDRGLRRTLNGTARGSDIIRYLIMIPDLAEFDEYTKVGFAHEDLNAHNIMINDNFHLTGIAPAIIHNPWFVADVPG</sequence>
<keyword evidence="2" id="KW-1185">Reference proteome</keyword>
<dbReference type="Proteomes" id="UP000177622">
    <property type="component" value="Unassembled WGS sequence"/>
</dbReference>